<evidence type="ECO:0008006" key="4">
    <source>
        <dbReference type="Google" id="ProtNLM"/>
    </source>
</evidence>
<feature type="transmembrane region" description="Helical" evidence="1">
    <location>
        <begin position="6"/>
        <end position="28"/>
    </location>
</feature>
<proteinExistence type="predicted"/>
<keyword evidence="3" id="KW-1185">Reference proteome</keyword>
<organism evidence="2 3">
    <name type="scientific">Geomicrobium sediminis</name>
    <dbReference type="NCBI Taxonomy" id="1347788"/>
    <lineage>
        <taxon>Bacteria</taxon>
        <taxon>Bacillati</taxon>
        <taxon>Bacillota</taxon>
        <taxon>Bacilli</taxon>
        <taxon>Bacillales</taxon>
        <taxon>Geomicrobium</taxon>
    </lineage>
</organism>
<protein>
    <recommendedName>
        <fullName evidence="4">Holin-like toxin</fullName>
    </recommendedName>
</protein>
<dbReference type="Proteomes" id="UP000741863">
    <property type="component" value="Unassembled WGS sequence"/>
</dbReference>
<gene>
    <name evidence="2" type="ORF">JOD17_000630</name>
</gene>
<accession>A0ABS2P7Z8</accession>
<keyword evidence="1" id="KW-1133">Transmembrane helix</keyword>
<evidence type="ECO:0000313" key="3">
    <source>
        <dbReference type="Proteomes" id="UP000741863"/>
    </source>
</evidence>
<evidence type="ECO:0000313" key="2">
    <source>
        <dbReference type="EMBL" id="MBM7631538.1"/>
    </source>
</evidence>
<reference evidence="2 3" key="1">
    <citation type="submission" date="2021-01" db="EMBL/GenBank/DDBJ databases">
        <title>Genomic Encyclopedia of Type Strains, Phase IV (KMG-IV): sequencing the most valuable type-strain genomes for metagenomic binning, comparative biology and taxonomic classification.</title>
        <authorList>
            <person name="Goeker M."/>
        </authorList>
    </citation>
    <scope>NUCLEOTIDE SEQUENCE [LARGE SCALE GENOMIC DNA]</scope>
    <source>
        <strain evidence="2 3">DSM 25540</strain>
    </source>
</reference>
<name>A0ABS2P7Z8_9BACL</name>
<keyword evidence="1" id="KW-0812">Transmembrane</keyword>
<keyword evidence="1" id="KW-0472">Membrane</keyword>
<sequence>MDGLAITIMQVFTILLAVGTIGGSLFVGKVWRNDTKKN</sequence>
<evidence type="ECO:0000256" key="1">
    <source>
        <dbReference type="SAM" id="Phobius"/>
    </source>
</evidence>
<dbReference type="EMBL" id="JAFBEC010000002">
    <property type="protein sequence ID" value="MBM7631538.1"/>
    <property type="molecule type" value="Genomic_DNA"/>
</dbReference>
<comment type="caution">
    <text evidence="2">The sequence shown here is derived from an EMBL/GenBank/DDBJ whole genome shotgun (WGS) entry which is preliminary data.</text>
</comment>